<keyword evidence="2" id="KW-1185">Reference proteome</keyword>
<protein>
    <submittedName>
        <fullName evidence="1">DUF2877 domain-containing protein</fullName>
    </submittedName>
</protein>
<dbReference type="EMBL" id="JACSQY010000002">
    <property type="protein sequence ID" value="MBD7907666.1"/>
    <property type="molecule type" value="Genomic_DNA"/>
</dbReference>
<organism evidence="1 2">
    <name type="scientific">Sporosarcina gallistercoris</name>
    <dbReference type="NCBI Taxonomy" id="2762245"/>
    <lineage>
        <taxon>Bacteria</taxon>
        <taxon>Bacillati</taxon>
        <taxon>Bacillota</taxon>
        <taxon>Bacilli</taxon>
        <taxon>Bacillales</taxon>
        <taxon>Caryophanaceae</taxon>
        <taxon>Sporosarcina</taxon>
    </lineage>
</organism>
<dbReference type="Pfam" id="PF11392">
    <property type="entry name" value="AllH"/>
    <property type="match status" value="1"/>
</dbReference>
<dbReference type="Proteomes" id="UP000659496">
    <property type="component" value="Unassembled WGS sequence"/>
</dbReference>
<comment type="caution">
    <text evidence="1">The sequence shown here is derived from an EMBL/GenBank/DDBJ whole genome shotgun (WGS) entry which is preliminary data.</text>
</comment>
<accession>A0ABR8PHM1</accession>
<sequence length="306" mass="34232">MVRPQARLTILHATEYQQQIPFHLAKHPVCQIHSMFQNGLNIKSANRLFFIGTVKNGRLPFGIHLTPEQLQQLLNGITEDSSVSWEPNERTLSFGETGPVVSIVGADPFDWRILRAPITSELIADNLTMLVAILLEEPRVTGLDIDIESWLTRQLQGHPANSLTEQHLFALLDVMESSNTNDIEQHLRFLIGRGQGLTPSGDDHLVGLLAIHEAAGILSNPFVETLRRLIEKERLTTDIGREYLLYALDGQFSSTVVQSASELTRKTDIYMLKPLLSELLDMGHSSGIDTVFGMLLGLLTLRRKLE</sequence>
<proteinExistence type="predicted"/>
<dbReference type="InterPro" id="IPR021530">
    <property type="entry name" value="AllH-like"/>
</dbReference>
<name>A0ABR8PHM1_9BACL</name>
<reference evidence="1 2" key="1">
    <citation type="submission" date="2020-08" db="EMBL/GenBank/DDBJ databases">
        <title>A Genomic Blueprint of the Chicken Gut Microbiome.</title>
        <authorList>
            <person name="Gilroy R."/>
            <person name="Ravi A."/>
            <person name="Getino M."/>
            <person name="Pursley I."/>
            <person name="Horton D.L."/>
            <person name="Alikhan N.-F."/>
            <person name="Baker D."/>
            <person name="Gharbi K."/>
            <person name="Hall N."/>
            <person name="Watson M."/>
            <person name="Adriaenssens E.M."/>
            <person name="Foster-Nyarko E."/>
            <person name="Jarju S."/>
            <person name="Secka A."/>
            <person name="Antonio M."/>
            <person name="Oren A."/>
            <person name="Chaudhuri R."/>
            <person name="La Ragione R.M."/>
            <person name="Hildebrand F."/>
            <person name="Pallen M.J."/>
        </authorList>
    </citation>
    <scope>NUCLEOTIDE SEQUENCE [LARGE SCALE GENOMIC DNA]</scope>
    <source>
        <strain evidence="1 2">Sa3CUA8</strain>
    </source>
</reference>
<evidence type="ECO:0000313" key="1">
    <source>
        <dbReference type="EMBL" id="MBD7907666.1"/>
    </source>
</evidence>
<evidence type="ECO:0000313" key="2">
    <source>
        <dbReference type="Proteomes" id="UP000659496"/>
    </source>
</evidence>
<dbReference type="RefSeq" id="WP_191688797.1">
    <property type="nucleotide sequence ID" value="NZ_JACSQY010000002.1"/>
</dbReference>
<gene>
    <name evidence="1" type="ORF">H9659_04865</name>
</gene>